<dbReference type="Pfam" id="PF13417">
    <property type="entry name" value="GST_N_3"/>
    <property type="match status" value="1"/>
</dbReference>
<accession>A0ABR3P6F3</accession>
<dbReference type="RefSeq" id="XP_069197576.1">
    <property type="nucleotide sequence ID" value="XM_069346365.1"/>
</dbReference>
<dbReference type="InterPro" id="IPR004045">
    <property type="entry name" value="Glutathione_S-Trfase_N"/>
</dbReference>
<comment type="caution">
    <text evidence="2">The sequence shown here is derived from an EMBL/GenBank/DDBJ whole genome shotgun (WGS) entry which is preliminary data.</text>
</comment>
<dbReference type="InterPro" id="IPR036249">
    <property type="entry name" value="Thioredoxin-like_sf"/>
</dbReference>
<reference evidence="2 3" key="1">
    <citation type="submission" date="2024-07" db="EMBL/GenBank/DDBJ databases">
        <title>Draft sequence of the Neodothiora populina.</title>
        <authorList>
            <person name="Drown D.D."/>
            <person name="Schuette U.S."/>
            <person name="Buechlein A.B."/>
            <person name="Rusch D.R."/>
            <person name="Winton L.W."/>
            <person name="Adams G.A."/>
        </authorList>
    </citation>
    <scope>NUCLEOTIDE SEQUENCE [LARGE SCALE GENOMIC DNA]</scope>
    <source>
        <strain evidence="2 3">CPC 39397</strain>
    </source>
</reference>
<sequence length="330" mass="37305">MDSKTDDVVFFYYPESGFQHRVHWYLKLAEVSYSECLQPACMPRPDLAALGVSYRRIPILSIGKHIYCDSNIILRVLQDEFPLEHESLDQAERGMQALFRAWSLESGLFRHAADFIPFEHFSLDSDPNFVADRKDYMSPAPFDPSEMIKARPESMTYLRSACEMLETMFLADGRNWILGSKKGPSVVDIEAVFPLYLAFLVWGAPSEVIQATCPKTYAWILRFHQAVTDASGSSAPKPKSLTGEEVKKRILDESAPESDETYISAMGIDETDSTGLTYGQMVEVWPTDTGSNSRQRGKLVGLSPDEVCVRNEMGIFVHFPRWNYGVEPVE</sequence>
<organism evidence="2 3">
    <name type="scientific">Neodothiora populina</name>
    <dbReference type="NCBI Taxonomy" id="2781224"/>
    <lineage>
        <taxon>Eukaryota</taxon>
        <taxon>Fungi</taxon>
        <taxon>Dikarya</taxon>
        <taxon>Ascomycota</taxon>
        <taxon>Pezizomycotina</taxon>
        <taxon>Dothideomycetes</taxon>
        <taxon>Dothideomycetidae</taxon>
        <taxon>Dothideales</taxon>
        <taxon>Dothioraceae</taxon>
        <taxon>Neodothiora</taxon>
    </lineage>
</organism>
<proteinExistence type="predicted"/>
<dbReference type="Gene3D" id="3.40.30.110">
    <property type="match status" value="2"/>
</dbReference>
<evidence type="ECO:0000259" key="1">
    <source>
        <dbReference type="PROSITE" id="PS50404"/>
    </source>
</evidence>
<feature type="domain" description="GST N-terminal" evidence="1">
    <location>
        <begin position="6"/>
        <end position="85"/>
    </location>
</feature>
<dbReference type="CDD" id="cd00570">
    <property type="entry name" value="GST_N_family"/>
    <property type="match status" value="1"/>
</dbReference>
<dbReference type="EMBL" id="JBFMKM010000014">
    <property type="protein sequence ID" value="KAL1297894.1"/>
    <property type="molecule type" value="Genomic_DNA"/>
</dbReference>
<evidence type="ECO:0000313" key="2">
    <source>
        <dbReference type="EMBL" id="KAL1297894.1"/>
    </source>
</evidence>
<protein>
    <recommendedName>
        <fullName evidence="1">GST N-terminal domain-containing protein</fullName>
    </recommendedName>
</protein>
<dbReference type="Pfam" id="PF25907">
    <property type="entry name" value="DUF7962"/>
    <property type="match status" value="1"/>
</dbReference>
<dbReference type="PROSITE" id="PS50404">
    <property type="entry name" value="GST_NTER"/>
    <property type="match status" value="1"/>
</dbReference>
<name>A0ABR3P6F3_9PEZI</name>
<dbReference type="Proteomes" id="UP001562354">
    <property type="component" value="Unassembled WGS sequence"/>
</dbReference>
<dbReference type="InterPro" id="IPR058268">
    <property type="entry name" value="DUF7962"/>
</dbReference>
<dbReference type="SUPFAM" id="SSF52833">
    <property type="entry name" value="Thioredoxin-like"/>
    <property type="match status" value="1"/>
</dbReference>
<evidence type="ECO:0000313" key="3">
    <source>
        <dbReference type="Proteomes" id="UP001562354"/>
    </source>
</evidence>
<keyword evidence="3" id="KW-1185">Reference proteome</keyword>
<gene>
    <name evidence="2" type="ORF">AAFC00_006412</name>
</gene>
<dbReference type="GeneID" id="95980111"/>